<dbReference type="WBParaSite" id="PSU_v2.g21550.t1">
    <property type="protein sequence ID" value="PSU_v2.g21550.t1"/>
    <property type="gene ID" value="PSU_v2.g21550"/>
</dbReference>
<dbReference type="SUPFAM" id="SSF55797">
    <property type="entry name" value="PR-1-like"/>
    <property type="match status" value="1"/>
</dbReference>
<name>A0A914YPJ4_9BILA</name>
<dbReference type="InterPro" id="IPR035940">
    <property type="entry name" value="CAP_sf"/>
</dbReference>
<evidence type="ECO:0000313" key="2">
    <source>
        <dbReference type="WBParaSite" id="PSU_v2.g21550.t1"/>
    </source>
</evidence>
<accession>A0A914YPJ4</accession>
<evidence type="ECO:0000313" key="1">
    <source>
        <dbReference type="Proteomes" id="UP000887577"/>
    </source>
</evidence>
<organism evidence="1 2">
    <name type="scientific">Panagrolaimus superbus</name>
    <dbReference type="NCBI Taxonomy" id="310955"/>
    <lineage>
        <taxon>Eukaryota</taxon>
        <taxon>Metazoa</taxon>
        <taxon>Ecdysozoa</taxon>
        <taxon>Nematoda</taxon>
        <taxon>Chromadorea</taxon>
        <taxon>Rhabditida</taxon>
        <taxon>Tylenchina</taxon>
        <taxon>Panagrolaimomorpha</taxon>
        <taxon>Panagrolaimoidea</taxon>
        <taxon>Panagrolaimidae</taxon>
        <taxon>Panagrolaimus</taxon>
    </lineage>
</organism>
<reference evidence="2" key="1">
    <citation type="submission" date="2022-11" db="UniProtKB">
        <authorList>
            <consortium name="WormBaseParasite"/>
        </authorList>
    </citation>
    <scope>IDENTIFICATION</scope>
</reference>
<protein>
    <submittedName>
        <fullName evidence="2">Uncharacterized protein</fullName>
    </submittedName>
</protein>
<sequence>MNYLHCKITPDVQFGGEKVYEVSENSIAYWPSQDVICPEIYGINIALRQMILEKVNAVRQKIQQGTFLLQNNLFALQAQNLPNLVSKFQSVQ</sequence>
<dbReference type="Proteomes" id="UP000887577">
    <property type="component" value="Unplaced"/>
</dbReference>
<keyword evidence="1" id="KW-1185">Reference proteome</keyword>
<dbReference type="AlphaFoldDB" id="A0A914YPJ4"/>
<proteinExistence type="predicted"/>